<evidence type="ECO:0000313" key="2">
    <source>
        <dbReference type="EMBL" id="MBB4662013.1"/>
    </source>
</evidence>
<keyword evidence="3" id="KW-1185">Reference proteome</keyword>
<dbReference type="PANTHER" id="PTHR42793">
    <property type="entry name" value="COA BINDING DOMAIN CONTAINING PROTEIN"/>
    <property type="match status" value="1"/>
</dbReference>
<dbReference type="Gene3D" id="3.40.50.720">
    <property type="entry name" value="NAD(P)-binding Rossmann-like Domain"/>
    <property type="match status" value="1"/>
</dbReference>
<dbReference type="Pfam" id="PF13607">
    <property type="entry name" value="Succ_CoA_lig"/>
    <property type="match status" value="1"/>
</dbReference>
<organism evidence="2 3">
    <name type="scientific">Conexibacter arvalis</name>
    <dbReference type="NCBI Taxonomy" id="912552"/>
    <lineage>
        <taxon>Bacteria</taxon>
        <taxon>Bacillati</taxon>
        <taxon>Actinomycetota</taxon>
        <taxon>Thermoleophilia</taxon>
        <taxon>Solirubrobacterales</taxon>
        <taxon>Conexibacteraceae</taxon>
        <taxon>Conexibacter</taxon>
    </lineage>
</organism>
<dbReference type="InterPro" id="IPR003781">
    <property type="entry name" value="CoA-bd"/>
</dbReference>
<dbReference type="SUPFAM" id="SSF52210">
    <property type="entry name" value="Succinyl-CoA synthetase domains"/>
    <property type="match status" value="2"/>
</dbReference>
<dbReference type="RefSeq" id="WP_183340666.1">
    <property type="nucleotide sequence ID" value="NZ_JACHNU010000001.1"/>
</dbReference>
<protein>
    <submittedName>
        <fullName evidence="2">Acetyltransferase</fullName>
    </submittedName>
</protein>
<dbReference type="EMBL" id="JACHNU010000001">
    <property type="protein sequence ID" value="MBB4662013.1"/>
    <property type="molecule type" value="Genomic_DNA"/>
</dbReference>
<dbReference type="Gene3D" id="3.40.50.261">
    <property type="entry name" value="Succinyl-CoA synthetase domains"/>
    <property type="match status" value="2"/>
</dbReference>
<dbReference type="InterPro" id="IPR036291">
    <property type="entry name" value="NAD(P)-bd_dom_sf"/>
</dbReference>
<dbReference type="SUPFAM" id="SSF51735">
    <property type="entry name" value="NAD(P)-binding Rossmann-fold domains"/>
    <property type="match status" value="1"/>
</dbReference>
<dbReference type="PANTHER" id="PTHR42793:SF1">
    <property type="entry name" value="PEPTIDYL-LYSINE N-ACETYLTRANSFERASE PATZ"/>
    <property type="match status" value="1"/>
</dbReference>
<gene>
    <name evidence="2" type="ORF">BDZ31_001586</name>
</gene>
<dbReference type="InterPro" id="IPR032875">
    <property type="entry name" value="Succ_CoA_lig_flav_dom"/>
</dbReference>
<feature type="domain" description="CoA-binding" evidence="1">
    <location>
        <begin position="21"/>
        <end position="113"/>
    </location>
</feature>
<dbReference type="SMART" id="SM00881">
    <property type="entry name" value="CoA_binding"/>
    <property type="match status" value="1"/>
</dbReference>
<dbReference type="Proteomes" id="UP000585272">
    <property type="component" value="Unassembled WGS sequence"/>
</dbReference>
<dbReference type="AlphaFoldDB" id="A0A840ICR9"/>
<keyword evidence="2" id="KW-0808">Transferase</keyword>
<name>A0A840ICR9_9ACTN</name>
<comment type="caution">
    <text evidence="2">The sequence shown here is derived from an EMBL/GenBank/DDBJ whole genome shotgun (WGS) entry which is preliminary data.</text>
</comment>
<accession>A0A840ICR9</accession>
<dbReference type="InterPro" id="IPR016102">
    <property type="entry name" value="Succinyl-CoA_synth-like"/>
</dbReference>
<evidence type="ECO:0000259" key="1">
    <source>
        <dbReference type="SMART" id="SM00881"/>
    </source>
</evidence>
<dbReference type="Pfam" id="PF13380">
    <property type="entry name" value="CoA_binding_2"/>
    <property type="match status" value="1"/>
</dbReference>
<dbReference type="GO" id="GO:0016740">
    <property type="term" value="F:transferase activity"/>
    <property type="evidence" value="ECO:0007669"/>
    <property type="project" value="UniProtKB-KW"/>
</dbReference>
<evidence type="ECO:0000313" key="3">
    <source>
        <dbReference type="Proteomes" id="UP000585272"/>
    </source>
</evidence>
<proteinExistence type="predicted"/>
<reference evidence="2 3" key="1">
    <citation type="submission" date="2020-08" db="EMBL/GenBank/DDBJ databases">
        <title>Genomic Encyclopedia of Archaeal and Bacterial Type Strains, Phase II (KMG-II): from individual species to whole genera.</title>
        <authorList>
            <person name="Goeker M."/>
        </authorList>
    </citation>
    <scope>NUCLEOTIDE SEQUENCE [LARGE SCALE GENOMIC DNA]</scope>
    <source>
        <strain evidence="2 3">DSM 23288</strain>
    </source>
</reference>
<sequence length="635" mass="63913">METDLSPAAEAVASERALDALLAPRSVAVFGASDRTELHRVTLANVSAGETTVVGVNPNRREALGVPCVPSAGALPFAPDLAVLLVGDGALEPTLADALGAGIRAFVVPGLGNDAGPDGPALAERLGAAVRGAGGTLLGPNCMGAAVPGGCSPWVGTLPPSLQRGTVAVATQSGAIGEALTGLGPRLPLRCVVSLGYESGLDTADLCRHFAAEEETRAVGLFLETVRRPAELRAGLELLAASGKPVVCLKVGRSPAAARAARAHTGADVGSDGGFAALARATGTLLADSYGDFVEMLDLLSRRRRPRGYRIGAVTLSGGEAALLADGAQAAGIPFPPTPPELAEALAAVAPSAAHSPNPLDGWVVAETEATYRRIFATMAASGQFDVLLAQLDMTPHIGALEQDNALTIVRALLAATPPDGPLPVVLSQQGEAPPPAVAAVLDAADVPVLRNGVSGLRALAAVGGWSPPRAPGPGASRAPATAAAPPLGELAALAGALTTEEGQALLARYGLRAADAREGRDGVHVALLPDRAYGPVLALRACGATAAPLHVLAPLDRLAAQEALLDAGLQRSARGPLADALTALARLAFEQPRVHAFEVALLGDGPDARAVASSVTLTAPWERDRRDGAAPAPA</sequence>